<evidence type="ECO:0000313" key="5">
    <source>
        <dbReference type="Proteomes" id="UP000324800"/>
    </source>
</evidence>
<organism evidence="4 5">
    <name type="scientific">Streblomastix strix</name>
    <dbReference type="NCBI Taxonomy" id="222440"/>
    <lineage>
        <taxon>Eukaryota</taxon>
        <taxon>Metamonada</taxon>
        <taxon>Preaxostyla</taxon>
        <taxon>Oxymonadida</taxon>
        <taxon>Streblomastigidae</taxon>
        <taxon>Streblomastix</taxon>
    </lineage>
</organism>
<evidence type="ECO:0000256" key="1">
    <source>
        <dbReference type="ARBA" id="ARBA00023172"/>
    </source>
</evidence>
<feature type="domain" description="Tyr recombinase" evidence="3">
    <location>
        <begin position="138"/>
        <end position="321"/>
    </location>
</feature>
<dbReference type="SUPFAM" id="SSF56349">
    <property type="entry name" value="DNA breaking-rejoining enzymes"/>
    <property type="match status" value="1"/>
</dbReference>
<dbReference type="Pfam" id="PF00589">
    <property type="entry name" value="Phage_integrase"/>
    <property type="match status" value="1"/>
</dbReference>
<dbReference type="GO" id="GO:0006310">
    <property type="term" value="P:DNA recombination"/>
    <property type="evidence" value="ECO:0007669"/>
    <property type="project" value="UniProtKB-KW"/>
</dbReference>
<dbReference type="InterPro" id="IPR011010">
    <property type="entry name" value="DNA_brk_join_enz"/>
</dbReference>
<name>A0A5J4VTF2_9EUKA</name>
<dbReference type="EMBL" id="SNRW01005076">
    <property type="protein sequence ID" value="KAA6385847.1"/>
    <property type="molecule type" value="Genomic_DNA"/>
</dbReference>
<dbReference type="PROSITE" id="PS51898">
    <property type="entry name" value="TYR_RECOMBINASE"/>
    <property type="match status" value="1"/>
</dbReference>
<evidence type="ECO:0000256" key="2">
    <source>
        <dbReference type="SAM" id="MobiDB-lite"/>
    </source>
</evidence>
<feature type="region of interest" description="Disordered" evidence="2">
    <location>
        <begin position="1"/>
        <end position="29"/>
    </location>
</feature>
<dbReference type="InterPro" id="IPR002104">
    <property type="entry name" value="Integrase_catalytic"/>
</dbReference>
<dbReference type="AlphaFoldDB" id="A0A5J4VTF2"/>
<dbReference type="OrthoDB" id="7699712at2759"/>
<protein>
    <recommendedName>
        <fullName evidence="3">Tyr recombinase domain-containing protein</fullName>
    </recommendedName>
</protein>
<sequence length="326" mass="36911">MERSGLVPATSGEDSATSGSGRFVGLSGEESLNGGSSIISPTREYENSIRDKHAEGEALFRSMGKENLNVKEMLTGRVYIEPANALSWREEKGGTKMIQYARKMKTHVCIRLNLFSEMRDVVQSPMIQAIVKRLGLDKQSKAKYDMIWNIQQLFRYIESIEMKSGRELMRKAMALLVAFSATRMTELAAITRKSITQEEHDMKITTVIKKGQCCPVKALNEWLNDADCQKDKEVGIWRNYYRRKVLRSIGCSKELKRVIEDARVDYTFEGSSIRHSMMTRLKSEGASLQDVNDYTGYAPTGACVDIFYNKPIARDIGALLFKDIEL</sequence>
<gene>
    <name evidence="4" type="ORF">EZS28_018628</name>
</gene>
<dbReference type="InterPro" id="IPR013762">
    <property type="entry name" value="Integrase-like_cat_sf"/>
</dbReference>
<dbReference type="Proteomes" id="UP000324800">
    <property type="component" value="Unassembled WGS sequence"/>
</dbReference>
<reference evidence="4 5" key="1">
    <citation type="submission" date="2019-03" db="EMBL/GenBank/DDBJ databases">
        <title>Single cell metagenomics reveals metabolic interactions within the superorganism composed of flagellate Streblomastix strix and complex community of Bacteroidetes bacteria on its surface.</title>
        <authorList>
            <person name="Treitli S.C."/>
            <person name="Kolisko M."/>
            <person name="Husnik F."/>
            <person name="Keeling P."/>
            <person name="Hampl V."/>
        </authorList>
    </citation>
    <scope>NUCLEOTIDE SEQUENCE [LARGE SCALE GENOMIC DNA]</scope>
    <source>
        <strain evidence="4">ST1C</strain>
    </source>
</reference>
<dbReference type="GO" id="GO:0015074">
    <property type="term" value="P:DNA integration"/>
    <property type="evidence" value="ECO:0007669"/>
    <property type="project" value="InterPro"/>
</dbReference>
<accession>A0A5J4VTF2</accession>
<evidence type="ECO:0000313" key="4">
    <source>
        <dbReference type="EMBL" id="KAA6385847.1"/>
    </source>
</evidence>
<proteinExistence type="predicted"/>
<dbReference type="GO" id="GO:0003677">
    <property type="term" value="F:DNA binding"/>
    <property type="evidence" value="ECO:0007669"/>
    <property type="project" value="InterPro"/>
</dbReference>
<comment type="caution">
    <text evidence="4">The sequence shown here is derived from an EMBL/GenBank/DDBJ whole genome shotgun (WGS) entry which is preliminary data.</text>
</comment>
<evidence type="ECO:0000259" key="3">
    <source>
        <dbReference type="PROSITE" id="PS51898"/>
    </source>
</evidence>
<keyword evidence="1" id="KW-0233">DNA recombination</keyword>
<dbReference type="Gene3D" id="1.10.443.10">
    <property type="entry name" value="Intergrase catalytic core"/>
    <property type="match status" value="1"/>
</dbReference>